<evidence type="ECO:0000256" key="1">
    <source>
        <dbReference type="SAM" id="MobiDB-lite"/>
    </source>
</evidence>
<dbReference type="CDD" id="cd05379">
    <property type="entry name" value="CAP_bacterial"/>
    <property type="match status" value="1"/>
</dbReference>
<keyword evidence="2" id="KW-0472">Membrane</keyword>
<feature type="compositionally biased region" description="Low complexity" evidence="1">
    <location>
        <begin position="105"/>
        <end position="135"/>
    </location>
</feature>
<dbReference type="Gene3D" id="3.40.33.10">
    <property type="entry name" value="CAP"/>
    <property type="match status" value="1"/>
</dbReference>
<accession>A0A1M6BM80</accession>
<dbReference type="PANTHER" id="PTHR31157">
    <property type="entry name" value="SCP DOMAIN-CONTAINING PROTEIN"/>
    <property type="match status" value="1"/>
</dbReference>
<feature type="domain" description="SCP" evidence="3">
    <location>
        <begin position="142"/>
        <end position="257"/>
    </location>
</feature>
<gene>
    <name evidence="4" type="ORF">SAMN02745170_00452</name>
</gene>
<evidence type="ECO:0000313" key="4">
    <source>
        <dbReference type="EMBL" id="SHI49776.1"/>
    </source>
</evidence>
<dbReference type="InterPro" id="IPR035940">
    <property type="entry name" value="CAP_sf"/>
</dbReference>
<organism evidence="4 5">
    <name type="scientific">Propionispora hippei DSM 15287</name>
    <dbReference type="NCBI Taxonomy" id="1123003"/>
    <lineage>
        <taxon>Bacteria</taxon>
        <taxon>Bacillati</taxon>
        <taxon>Bacillota</taxon>
        <taxon>Negativicutes</taxon>
        <taxon>Selenomonadales</taxon>
        <taxon>Sporomusaceae</taxon>
        <taxon>Propionispora</taxon>
    </lineage>
</organism>
<dbReference type="Proteomes" id="UP000322917">
    <property type="component" value="Unassembled WGS sequence"/>
</dbReference>
<sequence length="260" mass="27295">MGEYIYSVTKKVNILCKIKQHRKVDCLMRSKKLTSMLLFGFVTVSLLSTSIGGAFASSALAAEAAEGTTAVVQKQDTKNKDVLGGILAVGLIAILANHGGHSDKSSAASSSTGVTGTSGQSSKTTTTNTSTKGSSSEVQQALSLLNADRAKNGLPALAFNSALANLGDAYAQDMINRNFFSHYNPEGQSPFDRMKAAGIGYTYAGENLAINTDVAAAETAFMNSSGHRANILNQNYTQVGLGVRHDAKGSVYVVQEFIKP</sequence>
<keyword evidence="2" id="KW-1133">Transmembrane helix</keyword>
<dbReference type="PANTHER" id="PTHR31157:SF1">
    <property type="entry name" value="SCP DOMAIN-CONTAINING PROTEIN"/>
    <property type="match status" value="1"/>
</dbReference>
<evidence type="ECO:0000313" key="5">
    <source>
        <dbReference type="Proteomes" id="UP000322917"/>
    </source>
</evidence>
<protein>
    <submittedName>
        <fullName evidence="4">Uncharacterized conserved protein YkwD, contains CAP (CSP/antigen 5/PR1) domain</fullName>
    </submittedName>
</protein>
<reference evidence="4 5" key="1">
    <citation type="submission" date="2016-11" db="EMBL/GenBank/DDBJ databases">
        <authorList>
            <person name="Varghese N."/>
            <person name="Submissions S."/>
        </authorList>
    </citation>
    <scope>NUCLEOTIDE SEQUENCE [LARGE SCALE GENOMIC DNA]</scope>
    <source>
        <strain evidence="4 5">DSM 15287</strain>
    </source>
</reference>
<feature type="region of interest" description="Disordered" evidence="1">
    <location>
        <begin position="104"/>
        <end position="135"/>
    </location>
</feature>
<evidence type="ECO:0000259" key="3">
    <source>
        <dbReference type="Pfam" id="PF00188"/>
    </source>
</evidence>
<dbReference type="SUPFAM" id="SSF55797">
    <property type="entry name" value="PR-1-like"/>
    <property type="match status" value="1"/>
</dbReference>
<dbReference type="InterPro" id="IPR014044">
    <property type="entry name" value="CAP_dom"/>
</dbReference>
<proteinExistence type="predicted"/>
<keyword evidence="2" id="KW-0812">Transmembrane</keyword>
<dbReference type="AlphaFoldDB" id="A0A1M6BM80"/>
<evidence type="ECO:0000256" key="2">
    <source>
        <dbReference type="SAM" id="Phobius"/>
    </source>
</evidence>
<dbReference type="Pfam" id="PF00188">
    <property type="entry name" value="CAP"/>
    <property type="match status" value="1"/>
</dbReference>
<dbReference type="EMBL" id="FQZD01000005">
    <property type="protein sequence ID" value="SHI49776.1"/>
    <property type="molecule type" value="Genomic_DNA"/>
</dbReference>
<name>A0A1M6BM80_9FIRM</name>
<feature type="transmembrane region" description="Helical" evidence="2">
    <location>
        <begin position="37"/>
        <end position="62"/>
    </location>
</feature>
<keyword evidence="5" id="KW-1185">Reference proteome</keyword>